<keyword evidence="2" id="KW-1185">Reference proteome</keyword>
<dbReference type="Proteomes" id="UP000297280">
    <property type="component" value="Unassembled WGS sequence"/>
</dbReference>
<gene>
    <name evidence="1" type="ORF">BPOR_0135g00050</name>
</gene>
<sequence length="61" mass="7189">MNETIIPVPKLLASTWYMLQIFRAMPVVRRGWHSAIFWTARKRNSCFTMPDHMGGWHDEGL</sequence>
<comment type="caution">
    <text evidence="1">The sequence shown here is derived from an EMBL/GenBank/DDBJ whole genome shotgun (WGS) entry which is preliminary data.</text>
</comment>
<name>A0A4Z1KWI0_9HELO</name>
<evidence type="ECO:0000313" key="1">
    <source>
        <dbReference type="EMBL" id="TGO88899.1"/>
    </source>
</evidence>
<proteinExistence type="predicted"/>
<protein>
    <submittedName>
        <fullName evidence="1">Uncharacterized protein</fullName>
    </submittedName>
</protein>
<reference evidence="1 2" key="1">
    <citation type="submission" date="2017-12" db="EMBL/GenBank/DDBJ databases">
        <title>Comparative genomics of Botrytis spp.</title>
        <authorList>
            <person name="Valero-Jimenez C.A."/>
            <person name="Tapia P."/>
            <person name="Veloso J."/>
            <person name="Silva-Moreno E."/>
            <person name="Staats M."/>
            <person name="Valdes J.H."/>
            <person name="Van Kan J.A.L."/>
        </authorList>
    </citation>
    <scope>NUCLEOTIDE SEQUENCE [LARGE SCALE GENOMIC DNA]</scope>
    <source>
        <strain evidence="1 2">MUCL3349</strain>
    </source>
</reference>
<organism evidence="1 2">
    <name type="scientific">Botrytis porri</name>
    <dbReference type="NCBI Taxonomy" id="87229"/>
    <lineage>
        <taxon>Eukaryota</taxon>
        <taxon>Fungi</taxon>
        <taxon>Dikarya</taxon>
        <taxon>Ascomycota</taxon>
        <taxon>Pezizomycotina</taxon>
        <taxon>Leotiomycetes</taxon>
        <taxon>Helotiales</taxon>
        <taxon>Sclerotiniaceae</taxon>
        <taxon>Botrytis</taxon>
    </lineage>
</organism>
<accession>A0A4Z1KWI0</accession>
<dbReference type="AlphaFoldDB" id="A0A4Z1KWI0"/>
<dbReference type="EMBL" id="PQXO01000135">
    <property type="protein sequence ID" value="TGO88899.1"/>
    <property type="molecule type" value="Genomic_DNA"/>
</dbReference>
<evidence type="ECO:0000313" key="2">
    <source>
        <dbReference type="Proteomes" id="UP000297280"/>
    </source>
</evidence>